<keyword evidence="3" id="KW-1185">Reference proteome</keyword>
<dbReference type="STRING" id="447.Lboz_0534"/>
<protein>
    <submittedName>
        <fullName evidence="2">Glucose-1-dehydrogenase</fullName>
    </submittedName>
</protein>
<dbReference type="Gene3D" id="3.40.50.720">
    <property type="entry name" value="NAD(P)-binding Rossmann-like Domain"/>
    <property type="match status" value="1"/>
</dbReference>
<organism evidence="2 3">
    <name type="scientific">Legionella bozemanae</name>
    <name type="common">Fluoribacter bozemanae</name>
    <dbReference type="NCBI Taxonomy" id="447"/>
    <lineage>
        <taxon>Bacteria</taxon>
        <taxon>Pseudomonadati</taxon>
        <taxon>Pseudomonadota</taxon>
        <taxon>Gammaproteobacteria</taxon>
        <taxon>Legionellales</taxon>
        <taxon>Legionellaceae</taxon>
        <taxon>Legionella</taxon>
    </lineage>
</organism>
<dbReference type="InterPro" id="IPR050259">
    <property type="entry name" value="SDR"/>
</dbReference>
<proteinExistence type="inferred from homology"/>
<dbReference type="Pfam" id="PF13561">
    <property type="entry name" value="adh_short_C2"/>
    <property type="match status" value="1"/>
</dbReference>
<reference evidence="2 3" key="1">
    <citation type="submission" date="2015-11" db="EMBL/GenBank/DDBJ databases">
        <title>Genomic analysis of 38 Legionella species identifies large and diverse effector repertoires.</title>
        <authorList>
            <person name="Burstein D."/>
            <person name="Amaro F."/>
            <person name="Zusman T."/>
            <person name="Lifshitz Z."/>
            <person name="Cohen O."/>
            <person name="Gilbert J.A."/>
            <person name="Pupko T."/>
            <person name="Shuman H.A."/>
            <person name="Segal G."/>
        </authorList>
    </citation>
    <scope>NUCLEOTIDE SEQUENCE [LARGE SCALE GENOMIC DNA]</scope>
    <source>
        <strain evidence="2 3">WIGA</strain>
    </source>
</reference>
<sequence length="254" mass="27641">MCNQNLAIIVGGASGMGLETAKRLATSGLDLLITGRDEQKLKHAIDELKQIGDKIEYLVSDLYDQAHVTQFVIKIKNEARAIKYLVNAAGYFKPISFLDHTEADYDLQVNLNKAFFFITQAVAAKMKQNGGGSIVNIGSMWAKQAVKATPSSAYSMQKAGLHSLTQHLAMELADHNIRVNAVAPAVVATPIYKSFIAEDKIETSLQDFNEFHPLGRIGKTTDVANAIEFLLSDKASWITGEIINVDGGVMAGRN</sequence>
<evidence type="ECO:0000313" key="3">
    <source>
        <dbReference type="Proteomes" id="UP000054695"/>
    </source>
</evidence>
<dbReference type="InterPro" id="IPR036291">
    <property type="entry name" value="NAD(P)-bd_dom_sf"/>
</dbReference>
<dbReference type="InterPro" id="IPR002347">
    <property type="entry name" value="SDR_fam"/>
</dbReference>
<evidence type="ECO:0000313" key="2">
    <source>
        <dbReference type="EMBL" id="KTC76464.1"/>
    </source>
</evidence>
<evidence type="ECO:0000256" key="1">
    <source>
        <dbReference type="ARBA" id="ARBA00006484"/>
    </source>
</evidence>
<dbReference type="RefSeq" id="WP_058458230.1">
    <property type="nucleotide sequence ID" value="NZ_CAAAIY010000013.1"/>
</dbReference>
<dbReference type="PANTHER" id="PTHR42879">
    <property type="entry name" value="3-OXOACYL-(ACYL-CARRIER-PROTEIN) REDUCTASE"/>
    <property type="match status" value="1"/>
</dbReference>
<dbReference type="EMBL" id="LNXU01000004">
    <property type="protein sequence ID" value="KTC76464.1"/>
    <property type="molecule type" value="Genomic_DNA"/>
</dbReference>
<name>A0A0W0RZ32_LEGBO</name>
<dbReference type="PRINTS" id="PR00080">
    <property type="entry name" value="SDRFAMILY"/>
</dbReference>
<gene>
    <name evidence="2" type="ORF">Lboz_0534</name>
</gene>
<dbReference type="Proteomes" id="UP000054695">
    <property type="component" value="Unassembled WGS sequence"/>
</dbReference>
<accession>A0A0W0RZ32</accession>
<comment type="similarity">
    <text evidence="1">Belongs to the short-chain dehydrogenases/reductases (SDR) family.</text>
</comment>
<dbReference type="FunFam" id="3.40.50.720:FF:000084">
    <property type="entry name" value="Short-chain dehydrogenase reductase"/>
    <property type="match status" value="1"/>
</dbReference>
<dbReference type="PRINTS" id="PR00081">
    <property type="entry name" value="GDHRDH"/>
</dbReference>
<dbReference type="SUPFAM" id="SSF51735">
    <property type="entry name" value="NAD(P)-binding Rossmann-fold domains"/>
    <property type="match status" value="1"/>
</dbReference>
<dbReference type="PATRIC" id="fig|447.4.peg.574"/>
<dbReference type="CDD" id="cd05233">
    <property type="entry name" value="SDR_c"/>
    <property type="match status" value="1"/>
</dbReference>
<dbReference type="OrthoDB" id="9806974at2"/>
<comment type="caution">
    <text evidence="2">The sequence shown here is derived from an EMBL/GenBank/DDBJ whole genome shotgun (WGS) entry which is preliminary data.</text>
</comment>
<dbReference type="AlphaFoldDB" id="A0A0W0RZ32"/>